<organism evidence="1 2">
    <name type="scientific">Streblomastix strix</name>
    <dbReference type="NCBI Taxonomy" id="222440"/>
    <lineage>
        <taxon>Eukaryota</taxon>
        <taxon>Metamonada</taxon>
        <taxon>Preaxostyla</taxon>
        <taxon>Oxymonadida</taxon>
        <taxon>Streblomastigidae</taxon>
        <taxon>Streblomastix</taxon>
    </lineage>
</organism>
<reference evidence="1 2" key="1">
    <citation type="submission" date="2019-03" db="EMBL/GenBank/DDBJ databases">
        <title>Single cell metagenomics reveals metabolic interactions within the superorganism composed of flagellate Streblomastix strix and complex community of Bacteroidetes bacteria on its surface.</title>
        <authorList>
            <person name="Treitli S.C."/>
            <person name="Kolisko M."/>
            <person name="Husnik F."/>
            <person name="Keeling P."/>
            <person name="Hampl V."/>
        </authorList>
    </citation>
    <scope>NUCLEOTIDE SEQUENCE [LARGE SCALE GENOMIC DNA]</scope>
    <source>
        <strain evidence="1">ST1C</strain>
    </source>
</reference>
<feature type="non-terminal residue" evidence="1">
    <location>
        <position position="102"/>
    </location>
</feature>
<dbReference type="AlphaFoldDB" id="A0A5J4TY89"/>
<comment type="caution">
    <text evidence="1">The sequence shown here is derived from an EMBL/GenBank/DDBJ whole genome shotgun (WGS) entry which is preliminary data.</text>
</comment>
<proteinExistence type="predicted"/>
<gene>
    <name evidence="1" type="ORF">EZS28_041266</name>
</gene>
<evidence type="ECO:0000313" key="1">
    <source>
        <dbReference type="EMBL" id="KAA6363207.1"/>
    </source>
</evidence>
<name>A0A5J4TY89_9EUKA</name>
<accession>A0A5J4TY89</accession>
<dbReference type="EMBL" id="SNRW01023206">
    <property type="protein sequence ID" value="KAA6363207.1"/>
    <property type="molecule type" value="Genomic_DNA"/>
</dbReference>
<evidence type="ECO:0000313" key="2">
    <source>
        <dbReference type="Proteomes" id="UP000324800"/>
    </source>
</evidence>
<sequence length="102" mass="11443">MNILAVLDQVLTAAEKISSSSKLCESLEKLKNEGKSKEIKLKLKCIFSLLEEQNEEEDNVEDQKQSNSRNDALKHDLLSHFTVCMAVLIIGGQKAGEHTWND</sequence>
<dbReference type="Proteomes" id="UP000324800">
    <property type="component" value="Unassembled WGS sequence"/>
</dbReference>
<protein>
    <submittedName>
        <fullName evidence="1">Uncharacterized protein</fullName>
    </submittedName>
</protein>